<dbReference type="InterPro" id="IPR011009">
    <property type="entry name" value="Kinase-like_dom_sf"/>
</dbReference>
<dbReference type="GO" id="GO:0016020">
    <property type="term" value="C:membrane"/>
    <property type="evidence" value="ECO:0007669"/>
    <property type="project" value="UniProtKB-SubCell"/>
</dbReference>
<evidence type="ECO:0000256" key="3">
    <source>
        <dbReference type="ARBA" id="ARBA00022692"/>
    </source>
</evidence>
<dbReference type="InterPro" id="IPR050647">
    <property type="entry name" value="Plant_LRR-RLKs"/>
</dbReference>
<evidence type="ECO:0000259" key="9">
    <source>
        <dbReference type="PROSITE" id="PS50011"/>
    </source>
</evidence>
<evidence type="ECO:0000313" key="11">
    <source>
        <dbReference type="Proteomes" id="UP000596661"/>
    </source>
</evidence>
<keyword evidence="2" id="KW-0433">Leucine-rich repeat</keyword>
<dbReference type="GO" id="GO:0033612">
    <property type="term" value="F:receptor serine/threonine kinase binding"/>
    <property type="evidence" value="ECO:0007669"/>
    <property type="project" value="TreeGrafter"/>
</dbReference>
<dbReference type="PANTHER" id="PTHR48056">
    <property type="entry name" value="LRR RECEPTOR-LIKE SERINE/THREONINE-PROTEIN KINASE-RELATED"/>
    <property type="match status" value="1"/>
</dbReference>
<dbReference type="Gramene" id="evm.model.10.1876">
    <property type="protein sequence ID" value="cds.evm.model.10.1876"/>
    <property type="gene ID" value="evm.TU.10.1876"/>
</dbReference>
<keyword evidence="4" id="KW-0677">Repeat</keyword>
<evidence type="ECO:0000256" key="2">
    <source>
        <dbReference type="ARBA" id="ARBA00022614"/>
    </source>
</evidence>
<dbReference type="InterPro" id="IPR001245">
    <property type="entry name" value="Ser-Thr/Tyr_kinase_cat_dom"/>
</dbReference>
<dbReference type="GO" id="GO:0005524">
    <property type="term" value="F:ATP binding"/>
    <property type="evidence" value="ECO:0007669"/>
    <property type="project" value="InterPro"/>
</dbReference>
<dbReference type="FunFam" id="3.80.10.10:FF:000155">
    <property type="entry name" value="Putative inactive leucine-rich repeat receptor-like protein kinase"/>
    <property type="match status" value="1"/>
</dbReference>
<dbReference type="EnsemblPlants" id="evm.model.10.1876">
    <property type="protein sequence ID" value="cds.evm.model.10.1876"/>
    <property type="gene ID" value="evm.TU.10.1876"/>
</dbReference>
<feature type="domain" description="Protein kinase" evidence="9">
    <location>
        <begin position="468"/>
        <end position="736"/>
    </location>
</feature>
<dbReference type="InterPro" id="IPR032675">
    <property type="entry name" value="LRR_dom_sf"/>
</dbReference>
<reference evidence="10" key="1">
    <citation type="submission" date="2021-03" db="UniProtKB">
        <authorList>
            <consortium name="EnsemblPlants"/>
        </authorList>
    </citation>
    <scope>IDENTIFICATION</scope>
</reference>
<evidence type="ECO:0000256" key="1">
    <source>
        <dbReference type="ARBA" id="ARBA00004370"/>
    </source>
</evidence>
<dbReference type="Gene3D" id="3.30.200.20">
    <property type="entry name" value="Phosphorylase Kinase, domain 1"/>
    <property type="match status" value="1"/>
</dbReference>
<dbReference type="Proteomes" id="UP000596661">
    <property type="component" value="Unassembled WGS sequence"/>
</dbReference>
<protein>
    <recommendedName>
        <fullName evidence="9">Protein kinase domain-containing protein</fullName>
    </recommendedName>
</protein>
<keyword evidence="11" id="KW-1185">Reference proteome</keyword>
<dbReference type="GO" id="GO:0004672">
    <property type="term" value="F:protein kinase activity"/>
    <property type="evidence" value="ECO:0007669"/>
    <property type="project" value="InterPro"/>
</dbReference>
<keyword evidence="7" id="KW-0325">Glycoprotein</keyword>
<dbReference type="Gene3D" id="1.10.510.10">
    <property type="entry name" value="Transferase(Phosphotransferase) domain 1"/>
    <property type="match status" value="1"/>
</dbReference>
<dbReference type="OMA" id="YKHEAAG"/>
<dbReference type="SUPFAM" id="SSF52058">
    <property type="entry name" value="L domain-like"/>
    <property type="match status" value="1"/>
</dbReference>
<dbReference type="Pfam" id="PF13855">
    <property type="entry name" value="LRR_8"/>
    <property type="match status" value="1"/>
</dbReference>
<evidence type="ECO:0000256" key="4">
    <source>
        <dbReference type="ARBA" id="ARBA00022737"/>
    </source>
</evidence>
<dbReference type="Pfam" id="PF07714">
    <property type="entry name" value="PK_Tyr_Ser-Thr"/>
    <property type="match status" value="1"/>
</dbReference>
<comment type="subcellular location">
    <subcellularLocation>
        <location evidence="1">Membrane</location>
    </subcellularLocation>
</comment>
<dbReference type="PANTHER" id="PTHR48056:SF71">
    <property type="entry name" value="LEUCINE-RICH REPEAT PROTEIN KINASE FAMILY PROTEIN"/>
    <property type="match status" value="1"/>
</dbReference>
<proteinExistence type="predicted"/>
<dbReference type="InterPro" id="IPR001611">
    <property type="entry name" value="Leu-rich_rpt"/>
</dbReference>
<sequence length="756" mass="83466">MGLFFWFILLLLSEVIFLPCSYQQQTSQTRVLLQLRRQLENPNSLQAWENYYGNLCNIPTSVHVSILCQNTSVTELKIMGDKVSNGDEFNGFAIPNQTLSEAFSIESFVTTLTKLSSLRVLRLVSLGIWGPLPDKIHRLSSLELLDLSSNFMYGSVPPKISTMVKLSTLTLDENYFNGTVPDWLDSLSNLTILSLKNNLFHGEFPDSVSRVKTLTDISMADNNISGKLPDLSGLTSLRVLDLRENQLDSELPLLPNQLITVLLSNNSFSGHIPSNFGDLTQLQHLDLSSNNLAGTPPSALFSLPKISYLNLASNMLSGSIPNKLSCGAKLGFVDISSNRLVGGIPPCLASNSDKRFVKYNANCLSIDSNHQHHGPYCMEDNKGKKPSKGIVITVVVASISGTILFAVLIPLEQQHTLPKQQENSPSVFCSDLVTNARLISQAAKLGTQGAPVCKIFSYEELREATNNFNKSIFLGEGFTGKLYKGKLENGTYVTVRSLAFSKKYSIQNLKGRLDFLSKLHHPNLVALLGYCTENGGQDYNGVNKVFLVYEYVPNGNYRTYLSETCPEKVLKWSERLAILIGIAKAVHFLHTGVIPGCFNNRLKTNNILLDEHRIAKLSDYGISIIREAIEKVEAKGERTKSSHKKTVEDDVYNFGFILLESLVGPIVSGKGETFLLNEMASFGSQDGRKRIVDPIVLTTSSQESLSIVVSITRKCISHEVSSRPSFEDVLWNLQYAAQVQATADADDQKSDSASQP</sequence>
<dbReference type="Gene3D" id="3.80.10.10">
    <property type="entry name" value="Ribonuclease Inhibitor"/>
    <property type="match status" value="2"/>
</dbReference>
<evidence type="ECO:0000313" key="10">
    <source>
        <dbReference type="EnsemblPlants" id="cds.evm.model.10.1876"/>
    </source>
</evidence>
<evidence type="ECO:0000256" key="5">
    <source>
        <dbReference type="ARBA" id="ARBA00022989"/>
    </source>
</evidence>
<feature type="chain" id="PRO_5031191211" description="Protein kinase domain-containing protein" evidence="8">
    <location>
        <begin position="24"/>
        <end position="756"/>
    </location>
</feature>
<keyword evidence="6" id="KW-0472">Membrane</keyword>
<name>A0A803QL66_CANSA</name>
<dbReference type="FunFam" id="1.10.510.10:FF:000657">
    <property type="entry name" value="Putative inactive leucine-rich repeat receptor-like protein kinase"/>
    <property type="match status" value="1"/>
</dbReference>
<evidence type="ECO:0000256" key="6">
    <source>
        <dbReference type="ARBA" id="ARBA00023136"/>
    </source>
</evidence>
<dbReference type="SMART" id="SM00369">
    <property type="entry name" value="LRR_TYP"/>
    <property type="match status" value="5"/>
</dbReference>
<keyword evidence="5" id="KW-1133">Transmembrane helix</keyword>
<dbReference type="SUPFAM" id="SSF56112">
    <property type="entry name" value="Protein kinase-like (PK-like)"/>
    <property type="match status" value="1"/>
</dbReference>
<feature type="signal peptide" evidence="8">
    <location>
        <begin position="1"/>
        <end position="23"/>
    </location>
</feature>
<dbReference type="AlphaFoldDB" id="A0A803QL66"/>
<organism evidence="10 11">
    <name type="scientific">Cannabis sativa</name>
    <name type="common">Hemp</name>
    <name type="synonym">Marijuana</name>
    <dbReference type="NCBI Taxonomy" id="3483"/>
    <lineage>
        <taxon>Eukaryota</taxon>
        <taxon>Viridiplantae</taxon>
        <taxon>Streptophyta</taxon>
        <taxon>Embryophyta</taxon>
        <taxon>Tracheophyta</taxon>
        <taxon>Spermatophyta</taxon>
        <taxon>Magnoliopsida</taxon>
        <taxon>eudicotyledons</taxon>
        <taxon>Gunneridae</taxon>
        <taxon>Pentapetalae</taxon>
        <taxon>rosids</taxon>
        <taxon>fabids</taxon>
        <taxon>Rosales</taxon>
        <taxon>Cannabaceae</taxon>
        <taxon>Cannabis</taxon>
    </lineage>
</organism>
<accession>A0A803QL66</accession>
<dbReference type="InterPro" id="IPR003591">
    <property type="entry name" value="Leu-rich_rpt_typical-subtyp"/>
</dbReference>
<dbReference type="FunFam" id="3.80.10.10:FF:000380">
    <property type="entry name" value="Putative inactive leucine-rich repeat receptor-like protein kinase"/>
    <property type="match status" value="1"/>
</dbReference>
<dbReference type="EMBL" id="UZAU01000821">
    <property type="status" value="NOT_ANNOTATED_CDS"/>
    <property type="molecule type" value="Genomic_DNA"/>
</dbReference>
<dbReference type="PROSITE" id="PS50011">
    <property type="entry name" value="PROTEIN_KINASE_DOM"/>
    <property type="match status" value="1"/>
</dbReference>
<evidence type="ECO:0000256" key="7">
    <source>
        <dbReference type="ARBA" id="ARBA00023180"/>
    </source>
</evidence>
<evidence type="ECO:0000256" key="8">
    <source>
        <dbReference type="SAM" id="SignalP"/>
    </source>
</evidence>
<keyword evidence="3" id="KW-0812">Transmembrane</keyword>
<keyword evidence="8" id="KW-0732">Signal</keyword>
<dbReference type="InterPro" id="IPR000719">
    <property type="entry name" value="Prot_kinase_dom"/>
</dbReference>